<reference evidence="1 2" key="1">
    <citation type="submission" date="2015-09" db="EMBL/GenBank/DDBJ databases">
        <title>Sorangium comparison.</title>
        <authorList>
            <person name="Zaburannyi N."/>
            <person name="Bunk B."/>
            <person name="Overmann J."/>
            <person name="Mueller R."/>
        </authorList>
    </citation>
    <scope>NUCLEOTIDE SEQUENCE [LARGE SCALE GENOMIC DNA]</scope>
    <source>
        <strain evidence="1 2">So ce26</strain>
    </source>
</reference>
<dbReference type="EMBL" id="CP012673">
    <property type="protein sequence ID" value="AUX47733.1"/>
    <property type="molecule type" value="Genomic_DNA"/>
</dbReference>
<protein>
    <recommendedName>
        <fullName evidence="3">Type II toxin-antitoxin system VapB family antitoxin</fullName>
    </recommendedName>
</protein>
<sequence length="76" mass="8508">MRVKRKSHNLDEALLHHVKRVLGAATETEAIHEALRAVLVGEGMVADLEAARGEDVFRAEFVRQMRAERRAASARC</sequence>
<proteinExistence type="predicted"/>
<name>A0A2L0F867_SORCE</name>
<gene>
    <name evidence="1" type="ORF">SOCE26_092570</name>
</gene>
<organism evidence="1 2">
    <name type="scientific">Sorangium cellulosum</name>
    <name type="common">Polyangium cellulosum</name>
    <dbReference type="NCBI Taxonomy" id="56"/>
    <lineage>
        <taxon>Bacteria</taxon>
        <taxon>Pseudomonadati</taxon>
        <taxon>Myxococcota</taxon>
        <taxon>Polyangia</taxon>
        <taxon>Polyangiales</taxon>
        <taxon>Polyangiaceae</taxon>
        <taxon>Sorangium</taxon>
    </lineage>
</organism>
<evidence type="ECO:0000313" key="1">
    <source>
        <dbReference type="EMBL" id="AUX47733.1"/>
    </source>
</evidence>
<evidence type="ECO:0008006" key="3">
    <source>
        <dbReference type="Google" id="ProtNLM"/>
    </source>
</evidence>
<dbReference type="RefSeq" id="WP_104985701.1">
    <property type="nucleotide sequence ID" value="NZ_CP012673.1"/>
</dbReference>
<accession>A0A2L0F867</accession>
<dbReference type="Proteomes" id="UP000238348">
    <property type="component" value="Chromosome"/>
</dbReference>
<evidence type="ECO:0000313" key="2">
    <source>
        <dbReference type="Proteomes" id="UP000238348"/>
    </source>
</evidence>
<dbReference type="AlphaFoldDB" id="A0A2L0F867"/>